<comment type="subcellular location">
    <subcellularLocation>
        <location evidence="2">Membrane</location>
        <topology evidence="2">Multi-pass membrane protein</topology>
    </subcellularLocation>
</comment>
<dbReference type="SMART" id="SM00184">
    <property type="entry name" value="RING"/>
    <property type="match status" value="1"/>
</dbReference>
<evidence type="ECO:0000256" key="10">
    <source>
        <dbReference type="ARBA" id="ARBA00022989"/>
    </source>
</evidence>
<dbReference type="Proteomes" id="UP001620626">
    <property type="component" value="Unassembled WGS sequence"/>
</dbReference>
<evidence type="ECO:0000256" key="11">
    <source>
        <dbReference type="ARBA" id="ARBA00023136"/>
    </source>
</evidence>
<evidence type="ECO:0000256" key="1">
    <source>
        <dbReference type="ARBA" id="ARBA00000900"/>
    </source>
</evidence>
<evidence type="ECO:0000256" key="13">
    <source>
        <dbReference type="SAM" id="MobiDB-lite"/>
    </source>
</evidence>
<feature type="domain" description="RING-type" evidence="14">
    <location>
        <begin position="132"/>
        <end position="177"/>
    </location>
</feature>
<name>A0ABD2JZ90_9BILA</name>
<dbReference type="Pfam" id="PF13639">
    <property type="entry name" value="zf-RING_2"/>
    <property type="match status" value="1"/>
</dbReference>
<keyword evidence="6" id="KW-0479">Metal-binding</keyword>
<dbReference type="EC" id="2.3.2.27" evidence="3"/>
<dbReference type="GO" id="GO:0016020">
    <property type="term" value="C:membrane"/>
    <property type="evidence" value="ECO:0007669"/>
    <property type="project" value="UniProtKB-SubCell"/>
</dbReference>
<dbReference type="EMBL" id="JBICBT010000875">
    <property type="protein sequence ID" value="KAL3095709.1"/>
    <property type="molecule type" value="Genomic_DNA"/>
</dbReference>
<evidence type="ECO:0000256" key="6">
    <source>
        <dbReference type="ARBA" id="ARBA00022723"/>
    </source>
</evidence>
<evidence type="ECO:0000256" key="12">
    <source>
        <dbReference type="PROSITE-ProRule" id="PRU00175"/>
    </source>
</evidence>
<dbReference type="PANTHER" id="PTHR45977:SF4">
    <property type="entry name" value="RING-TYPE DOMAIN-CONTAINING PROTEIN"/>
    <property type="match status" value="1"/>
</dbReference>
<protein>
    <recommendedName>
        <fullName evidence="3">RING-type E3 ubiquitin transferase</fullName>
        <ecNumber evidence="3">2.3.2.27</ecNumber>
    </recommendedName>
</protein>
<dbReference type="PANTHER" id="PTHR45977">
    <property type="entry name" value="TARGET OF ERK KINASE MPK-1"/>
    <property type="match status" value="1"/>
</dbReference>
<dbReference type="Gene3D" id="3.30.40.10">
    <property type="entry name" value="Zinc/RING finger domain, C3HC4 (zinc finger)"/>
    <property type="match status" value="1"/>
</dbReference>
<comment type="caution">
    <text evidence="15">The sequence shown here is derived from an EMBL/GenBank/DDBJ whole genome shotgun (WGS) entry which is preliminary data.</text>
</comment>
<keyword evidence="10" id="KW-1133">Transmembrane helix</keyword>
<dbReference type="InterPro" id="IPR001841">
    <property type="entry name" value="Znf_RING"/>
</dbReference>
<evidence type="ECO:0000256" key="5">
    <source>
        <dbReference type="ARBA" id="ARBA00022692"/>
    </source>
</evidence>
<evidence type="ECO:0000259" key="14">
    <source>
        <dbReference type="PROSITE" id="PS50089"/>
    </source>
</evidence>
<keyword evidence="9" id="KW-0862">Zinc</keyword>
<evidence type="ECO:0000256" key="3">
    <source>
        <dbReference type="ARBA" id="ARBA00012483"/>
    </source>
</evidence>
<dbReference type="InterPro" id="IPR013083">
    <property type="entry name" value="Znf_RING/FYVE/PHD"/>
</dbReference>
<evidence type="ECO:0000256" key="4">
    <source>
        <dbReference type="ARBA" id="ARBA00022679"/>
    </source>
</evidence>
<keyword evidence="16" id="KW-1185">Reference proteome</keyword>
<comment type="catalytic activity">
    <reaction evidence="1">
        <text>S-ubiquitinyl-[E2 ubiquitin-conjugating enzyme]-L-cysteine + [acceptor protein]-L-lysine = [E2 ubiquitin-conjugating enzyme]-L-cysteine + N(6)-ubiquitinyl-[acceptor protein]-L-lysine.</text>
        <dbReference type="EC" id="2.3.2.27"/>
    </reaction>
</comment>
<keyword evidence="5" id="KW-0812">Transmembrane</keyword>
<feature type="region of interest" description="Disordered" evidence="13">
    <location>
        <begin position="103"/>
        <end position="126"/>
    </location>
</feature>
<proteinExistence type="predicted"/>
<dbReference type="GO" id="GO:0061630">
    <property type="term" value="F:ubiquitin protein ligase activity"/>
    <property type="evidence" value="ECO:0007669"/>
    <property type="project" value="UniProtKB-EC"/>
</dbReference>
<gene>
    <name evidence="15" type="ORF">niasHT_024885</name>
</gene>
<feature type="compositionally biased region" description="Acidic residues" evidence="13">
    <location>
        <begin position="11"/>
        <end position="21"/>
    </location>
</feature>
<dbReference type="PROSITE" id="PS50089">
    <property type="entry name" value="ZF_RING_2"/>
    <property type="match status" value="1"/>
</dbReference>
<accession>A0ABD2JZ90</accession>
<keyword evidence="11" id="KW-0472">Membrane</keyword>
<feature type="region of interest" description="Disordered" evidence="13">
    <location>
        <begin position="1"/>
        <end position="21"/>
    </location>
</feature>
<dbReference type="GO" id="GO:0008270">
    <property type="term" value="F:zinc ion binding"/>
    <property type="evidence" value="ECO:0007669"/>
    <property type="project" value="UniProtKB-KW"/>
</dbReference>
<evidence type="ECO:0000256" key="8">
    <source>
        <dbReference type="ARBA" id="ARBA00022786"/>
    </source>
</evidence>
<keyword evidence="4" id="KW-0808">Transferase</keyword>
<evidence type="ECO:0000313" key="15">
    <source>
        <dbReference type="EMBL" id="KAL3095709.1"/>
    </source>
</evidence>
<organism evidence="15 16">
    <name type="scientific">Heterodera trifolii</name>
    <dbReference type="NCBI Taxonomy" id="157864"/>
    <lineage>
        <taxon>Eukaryota</taxon>
        <taxon>Metazoa</taxon>
        <taxon>Ecdysozoa</taxon>
        <taxon>Nematoda</taxon>
        <taxon>Chromadorea</taxon>
        <taxon>Rhabditida</taxon>
        <taxon>Tylenchina</taxon>
        <taxon>Tylenchomorpha</taxon>
        <taxon>Tylenchoidea</taxon>
        <taxon>Heteroderidae</taxon>
        <taxon>Heteroderinae</taxon>
        <taxon>Heterodera</taxon>
    </lineage>
</organism>
<dbReference type="AlphaFoldDB" id="A0ABD2JZ90"/>
<keyword evidence="8" id="KW-0833">Ubl conjugation pathway</keyword>
<sequence length="332" mass="38196">MENEYQPSADENNENPPDDEDIRTMVRRILFRLFEPNLAKVYTVNLGKIDPPELYFNRTILVDKKNDLVNYHALLFAKMHKNGQNVSDYYLFGYAKLSKINDEEASSSSSENKNKNHKEKMENREENPQKECAICLESFEDGKLTMKLHEDYQHGFHKKCITKWVLSQEQLRCPICNRNAFQVTTADLQPIFDGPDQPSTSFLSLNPLAFLFQLANGKTENDQIKRKQAKLAIKKTEEFVKSREAELKQIALGAEFLNLNLSAEQKLFEIGPDGVKIHPIVEELKKQISDILSNGRQNSEEIIAKAEQMNSLINRGVRLALFIENMQLISEN</sequence>
<evidence type="ECO:0000256" key="2">
    <source>
        <dbReference type="ARBA" id="ARBA00004141"/>
    </source>
</evidence>
<dbReference type="SUPFAM" id="SSF57850">
    <property type="entry name" value="RING/U-box"/>
    <property type="match status" value="1"/>
</dbReference>
<evidence type="ECO:0000313" key="16">
    <source>
        <dbReference type="Proteomes" id="UP001620626"/>
    </source>
</evidence>
<evidence type="ECO:0000256" key="9">
    <source>
        <dbReference type="ARBA" id="ARBA00022833"/>
    </source>
</evidence>
<evidence type="ECO:0000256" key="7">
    <source>
        <dbReference type="ARBA" id="ARBA00022771"/>
    </source>
</evidence>
<reference evidence="15 16" key="1">
    <citation type="submission" date="2024-10" db="EMBL/GenBank/DDBJ databases">
        <authorList>
            <person name="Kim D."/>
        </authorList>
    </citation>
    <scope>NUCLEOTIDE SEQUENCE [LARGE SCALE GENOMIC DNA]</scope>
    <source>
        <strain evidence="15">BH-2024</strain>
    </source>
</reference>
<keyword evidence="7 12" id="KW-0863">Zinc-finger</keyword>